<evidence type="ECO:0000313" key="2">
    <source>
        <dbReference type="EMBL" id="EHJ10390.1"/>
    </source>
</evidence>
<dbReference type="EMBL" id="AESD01000723">
    <property type="protein sequence ID" value="EHJ10390.1"/>
    <property type="molecule type" value="Genomic_DNA"/>
</dbReference>
<accession>G5JBP9</accession>
<comment type="caution">
    <text evidence="2">The sequence shown here is derived from an EMBL/GenBank/DDBJ whole genome shotgun (WGS) entry which is preliminary data.</text>
</comment>
<sequence length="79" mass="9340">MEANENYSKADSILKKKLSKCFKILQISPRDYPQIKPLKGEFAGKYRFRVGDYRVIYTIDDQKSEVIILLIIHRSQAYR</sequence>
<dbReference type="InterPro" id="IPR052747">
    <property type="entry name" value="TA_system_RelE_toxin"/>
</dbReference>
<keyword evidence="1" id="KW-1277">Toxin-antitoxin system</keyword>
<dbReference type="Gene3D" id="3.30.2310.20">
    <property type="entry name" value="RelE-like"/>
    <property type="match status" value="1"/>
</dbReference>
<evidence type="ECO:0000313" key="3">
    <source>
        <dbReference type="Proteomes" id="UP000003477"/>
    </source>
</evidence>
<dbReference type="PATRIC" id="fig|423471.3.peg.4555"/>
<protein>
    <recommendedName>
        <fullName evidence="4">Plasmid stabilization system</fullName>
    </recommendedName>
</protein>
<dbReference type="SUPFAM" id="SSF143011">
    <property type="entry name" value="RelE-like"/>
    <property type="match status" value="1"/>
</dbReference>
<proteinExistence type="predicted"/>
<reference evidence="2 3" key="1">
    <citation type="journal article" date="2011" name="Front. Microbiol.">
        <title>Two Strains of Crocosphaera watsonii with Highly Conserved Genomes are Distinguished by Strain-Specific Features.</title>
        <authorList>
            <person name="Bench S.R."/>
            <person name="Ilikchyan I.N."/>
            <person name="Tripp H.J."/>
            <person name="Zehr J.P."/>
        </authorList>
    </citation>
    <scope>NUCLEOTIDE SEQUENCE [LARGE SCALE GENOMIC DNA]</scope>
    <source>
        <strain evidence="2 3">WH 0003</strain>
    </source>
</reference>
<dbReference type="PANTHER" id="PTHR38813">
    <property type="match status" value="1"/>
</dbReference>
<dbReference type="InterPro" id="IPR007712">
    <property type="entry name" value="RelE/ParE_toxin"/>
</dbReference>
<gene>
    <name evidence="2" type="ORF">CWATWH0003_4863</name>
</gene>
<evidence type="ECO:0000256" key="1">
    <source>
        <dbReference type="ARBA" id="ARBA00022649"/>
    </source>
</evidence>
<name>G5JBP9_CROWT</name>
<dbReference type="InterPro" id="IPR035093">
    <property type="entry name" value="RelE/ParE_toxin_dom_sf"/>
</dbReference>
<dbReference type="AlphaFoldDB" id="G5JBP9"/>
<dbReference type="Proteomes" id="UP000003477">
    <property type="component" value="Unassembled WGS sequence"/>
</dbReference>
<organism evidence="2 3">
    <name type="scientific">Crocosphaera watsonii WH 0003</name>
    <dbReference type="NCBI Taxonomy" id="423471"/>
    <lineage>
        <taxon>Bacteria</taxon>
        <taxon>Bacillati</taxon>
        <taxon>Cyanobacteriota</taxon>
        <taxon>Cyanophyceae</taxon>
        <taxon>Oscillatoriophycideae</taxon>
        <taxon>Chroococcales</taxon>
        <taxon>Aphanothecaceae</taxon>
        <taxon>Crocosphaera</taxon>
    </lineage>
</organism>
<evidence type="ECO:0008006" key="4">
    <source>
        <dbReference type="Google" id="ProtNLM"/>
    </source>
</evidence>
<dbReference type="Pfam" id="PF05016">
    <property type="entry name" value="ParE_toxin"/>
    <property type="match status" value="1"/>
</dbReference>
<dbReference type="PANTHER" id="PTHR38813:SF1">
    <property type="entry name" value="TOXIN RELE1-RELATED"/>
    <property type="match status" value="1"/>
</dbReference>